<protein>
    <submittedName>
        <fullName evidence="1">Uncharacterized protein</fullName>
    </submittedName>
</protein>
<name>A0A2R6NPR8_9APHY</name>
<dbReference type="EMBL" id="MLYV02000976">
    <property type="protein sequence ID" value="PSR74526.1"/>
    <property type="molecule type" value="Genomic_DNA"/>
</dbReference>
<sequence length="67" mass="7300">MSGSLTEEPAVVVVLEAKTGSLLKLRNPIEAISERTRGRFQSGVLPPGRTRVESWVVRTTILALVLL</sequence>
<keyword evidence="2" id="KW-1185">Reference proteome</keyword>
<gene>
    <name evidence="1" type="ORF">PHLCEN_2v9703</name>
</gene>
<accession>A0A2R6NPR8</accession>
<evidence type="ECO:0000313" key="2">
    <source>
        <dbReference type="Proteomes" id="UP000186601"/>
    </source>
</evidence>
<dbReference type="Proteomes" id="UP000186601">
    <property type="component" value="Unassembled WGS sequence"/>
</dbReference>
<dbReference type="AlphaFoldDB" id="A0A2R6NPR8"/>
<evidence type="ECO:0000313" key="1">
    <source>
        <dbReference type="EMBL" id="PSR74526.1"/>
    </source>
</evidence>
<comment type="caution">
    <text evidence="1">The sequence shown here is derived from an EMBL/GenBank/DDBJ whole genome shotgun (WGS) entry which is preliminary data.</text>
</comment>
<proteinExistence type="predicted"/>
<organism evidence="1 2">
    <name type="scientific">Hermanssonia centrifuga</name>
    <dbReference type="NCBI Taxonomy" id="98765"/>
    <lineage>
        <taxon>Eukaryota</taxon>
        <taxon>Fungi</taxon>
        <taxon>Dikarya</taxon>
        <taxon>Basidiomycota</taxon>
        <taxon>Agaricomycotina</taxon>
        <taxon>Agaricomycetes</taxon>
        <taxon>Polyporales</taxon>
        <taxon>Meruliaceae</taxon>
        <taxon>Hermanssonia</taxon>
    </lineage>
</organism>
<reference evidence="1 2" key="1">
    <citation type="submission" date="2018-02" db="EMBL/GenBank/DDBJ databases">
        <title>Genome sequence of the basidiomycete white-rot fungus Phlebia centrifuga.</title>
        <authorList>
            <person name="Granchi Z."/>
            <person name="Peng M."/>
            <person name="de Vries R.P."/>
            <person name="Hilden K."/>
            <person name="Makela M.R."/>
            <person name="Grigoriev I."/>
            <person name="Riley R."/>
        </authorList>
    </citation>
    <scope>NUCLEOTIDE SEQUENCE [LARGE SCALE GENOMIC DNA]</scope>
    <source>
        <strain evidence="1 2">FBCC195</strain>
    </source>
</reference>